<keyword evidence="9" id="KW-1185">Reference proteome</keyword>
<dbReference type="InterPro" id="IPR054708">
    <property type="entry name" value="MTPAP-like_central"/>
</dbReference>
<dbReference type="SUPFAM" id="SSF81301">
    <property type="entry name" value="Nucleotidyltransferase"/>
    <property type="match status" value="1"/>
</dbReference>
<evidence type="ECO:0000256" key="3">
    <source>
        <dbReference type="ARBA" id="ARBA00022679"/>
    </source>
</evidence>
<evidence type="ECO:0000256" key="6">
    <source>
        <dbReference type="SAM" id="MobiDB-lite"/>
    </source>
</evidence>
<dbReference type="SUPFAM" id="SSF81631">
    <property type="entry name" value="PAP/OAS1 substrate-binding domain"/>
    <property type="match status" value="1"/>
</dbReference>
<dbReference type="PANTHER" id="PTHR12271">
    <property type="entry name" value="POLY A POLYMERASE CID PAP -RELATED"/>
    <property type="match status" value="1"/>
</dbReference>
<dbReference type="InterPro" id="IPR043519">
    <property type="entry name" value="NT_sf"/>
</dbReference>
<dbReference type="Pfam" id="PF22600">
    <property type="entry name" value="MTPAP-like_central"/>
    <property type="match status" value="1"/>
</dbReference>
<feature type="region of interest" description="Disordered" evidence="6">
    <location>
        <begin position="1"/>
        <end position="33"/>
    </location>
</feature>
<dbReference type="GO" id="GO:0031123">
    <property type="term" value="P:RNA 3'-end processing"/>
    <property type="evidence" value="ECO:0007669"/>
    <property type="project" value="TreeGrafter"/>
</dbReference>
<evidence type="ECO:0000256" key="4">
    <source>
        <dbReference type="ARBA" id="ARBA00022723"/>
    </source>
</evidence>
<dbReference type="PANTHER" id="PTHR12271:SF117">
    <property type="entry name" value="PAP-ASSOCIATED DOMAIN-CONTAINING PROTEIN"/>
    <property type="match status" value="1"/>
</dbReference>
<evidence type="ECO:0000259" key="8">
    <source>
        <dbReference type="Pfam" id="PF22600"/>
    </source>
</evidence>
<protein>
    <submittedName>
        <fullName evidence="10">PAP-associated domain-containing protein</fullName>
    </submittedName>
</protein>
<evidence type="ECO:0000256" key="2">
    <source>
        <dbReference type="ARBA" id="ARBA00001946"/>
    </source>
</evidence>
<dbReference type="InterPro" id="IPR012337">
    <property type="entry name" value="RNaseH-like_sf"/>
</dbReference>
<dbReference type="InterPro" id="IPR002058">
    <property type="entry name" value="PAP_assoc"/>
</dbReference>
<dbReference type="SUPFAM" id="SSF53098">
    <property type="entry name" value="Ribonuclease H-like"/>
    <property type="match status" value="1"/>
</dbReference>
<comment type="cofactor">
    <cofactor evidence="1">
        <name>Mn(2+)</name>
        <dbReference type="ChEBI" id="CHEBI:29035"/>
    </cofactor>
</comment>
<dbReference type="GO" id="GO:0046872">
    <property type="term" value="F:metal ion binding"/>
    <property type="evidence" value="ECO:0007669"/>
    <property type="project" value="UniProtKB-KW"/>
</dbReference>
<dbReference type="WBParaSite" id="jg3970">
    <property type="protein sequence ID" value="jg3970"/>
    <property type="gene ID" value="jg3970"/>
</dbReference>
<evidence type="ECO:0000259" key="7">
    <source>
        <dbReference type="Pfam" id="PF03828"/>
    </source>
</evidence>
<organism evidence="9 10">
    <name type="scientific">Ditylenchus dipsaci</name>
    <dbReference type="NCBI Taxonomy" id="166011"/>
    <lineage>
        <taxon>Eukaryota</taxon>
        <taxon>Metazoa</taxon>
        <taxon>Ecdysozoa</taxon>
        <taxon>Nematoda</taxon>
        <taxon>Chromadorea</taxon>
        <taxon>Rhabditida</taxon>
        <taxon>Tylenchina</taxon>
        <taxon>Tylenchomorpha</taxon>
        <taxon>Sphaerularioidea</taxon>
        <taxon>Anguinidae</taxon>
        <taxon>Anguininae</taxon>
        <taxon>Ditylenchus</taxon>
    </lineage>
</organism>
<accession>A0A915EA42</accession>
<keyword evidence="4" id="KW-0479">Metal-binding</keyword>
<name>A0A915EA42_9BILA</name>
<evidence type="ECO:0000256" key="1">
    <source>
        <dbReference type="ARBA" id="ARBA00001936"/>
    </source>
</evidence>
<feature type="domain" description="PAP-associated" evidence="7">
    <location>
        <begin position="452"/>
        <end position="498"/>
    </location>
</feature>
<evidence type="ECO:0000256" key="5">
    <source>
        <dbReference type="ARBA" id="ARBA00022842"/>
    </source>
</evidence>
<evidence type="ECO:0000313" key="10">
    <source>
        <dbReference type="WBParaSite" id="jg3970"/>
    </source>
</evidence>
<dbReference type="Pfam" id="PF03828">
    <property type="entry name" value="PAP_assoc"/>
    <property type="match status" value="1"/>
</dbReference>
<dbReference type="Gene3D" id="1.10.1410.10">
    <property type="match status" value="1"/>
</dbReference>
<dbReference type="GO" id="GO:1990817">
    <property type="term" value="F:poly(A) RNA polymerase activity"/>
    <property type="evidence" value="ECO:0007669"/>
    <property type="project" value="TreeGrafter"/>
</dbReference>
<keyword evidence="5" id="KW-0460">Magnesium</keyword>
<comment type="cofactor">
    <cofactor evidence="2">
        <name>Mg(2+)</name>
        <dbReference type="ChEBI" id="CHEBI:18420"/>
    </cofactor>
</comment>
<sequence length="556" mass="63758">MNRPEVMNRPGDESSRTEYTGGSNAGERYPSESIQDLRKAGAKALKSPSATRWASQITVISSFLEVKEQASVIAKVRGFKFPTESEIEFLVEVHRMMKLFVEVLRRVQSENTVSISNWYGYIKALKKSLTRFEESVNNAELGYALLSLLENRFKRIFDINNVNFDPLFLVATALDPNTAYLLDEMEANIAFNAVQNQATMGHVEPSESAKAYKVKQVLGIDNVFLDYDNSPQFDQTRFDKCNKHIWDKYKKRKQGLHEIAYKKKFGSYFLMYSYLLFLLDAWQSEALQCGSENQYLEEIALAVLLRAKSLLADQPFMHSVSLVNARVPILKMALKFPYNQVEVDMNCNCVAGIFNTHLLNYYGRLDDRVPAMACYIKDWAKDEKVIDPKFGGVNSYSIMLMVVHFLQCAVEPPILPSLIGLFPEKFDGNGDVDKLEYDKDLPLPNIPKNERSIGELIYGFLNYYAQFQYERCGISIRSACLINRSKRPREDSRFLFFLEEAYDGMTVPKNLIRQRKLQSIIQSFEDARNEVLIELVGGVVPVHLTYQDDVLEEDRL</sequence>
<evidence type="ECO:0000313" key="9">
    <source>
        <dbReference type="Proteomes" id="UP000887574"/>
    </source>
</evidence>
<dbReference type="Proteomes" id="UP000887574">
    <property type="component" value="Unplaced"/>
</dbReference>
<reference evidence="10" key="1">
    <citation type="submission" date="2022-11" db="UniProtKB">
        <authorList>
            <consortium name="WormBaseParasite"/>
        </authorList>
    </citation>
    <scope>IDENTIFICATION</scope>
</reference>
<dbReference type="AlphaFoldDB" id="A0A915EA42"/>
<proteinExistence type="predicted"/>
<keyword evidence="3" id="KW-0808">Transferase</keyword>
<feature type="domain" description="Poly(A) RNA polymerase mitochondrial-like central palm" evidence="8">
    <location>
        <begin position="300"/>
        <end position="363"/>
    </location>
</feature>